<gene>
    <name evidence="10 11" type="primary">cobT</name>
    <name evidence="11" type="ORF">CRENPOLYSF2_1900014</name>
</gene>
<dbReference type="UniPathway" id="UPA00061">
    <property type="reaction ID" value="UER00516"/>
</dbReference>
<proteinExistence type="inferred from homology"/>
<dbReference type="EMBL" id="FUKJ01000102">
    <property type="protein sequence ID" value="SJM90901.1"/>
    <property type="molecule type" value="Genomic_DNA"/>
</dbReference>
<dbReference type="InterPro" id="IPR003200">
    <property type="entry name" value="Nict_dMeBzImd_PRibTrfase"/>
</dbReference>
<dbReference type="Gene3D" id="1.10.1610.10">
    <property type="match status" value="1"/>
</dbReference>
<dbReference type="CDD" id="cd02439">
    <property type="entry name" value="DMB-PRT_CobT"/>
    <property type="match status" value="1"/>
</dbReference>
<feature type="active site" description="Proton acceptor" evidence="10">
    <location>
        <position position="313"/>
    </location>
</feature>
<dbReference type="PANTHER" id="PTHR43463">
    <property type="entry name" value="NICOTINATE-NUCLEOTIDE--DIMETHYLBENZIMIDAZOLE PHOSPHORIBOSYLTRANSFERASE"/>
    <property type="match status" value="1"/>
</dbReference>
<protein>
    <recommendedName>
        <fullName evidence="4 10">Nicotinate-nucleotide--dimethylbenzimidazole phosphoribosyltransferase</fullName>
        <shortName evidence="10">NN:DBI PRT</shortName>
        <ecNumber evidence="3 10">2.4.2.21</ecNumber>
    </recommendedName>
    <alternativeName>
        <fullName evidence="8 10">N(1)-alpha-phosphoribosyltransferase</fullName>
    </alternativeName>
</protein>
<comment type="pathway">
    <text evidence="1 10">Nucleoside biosynthesis; alpha-ribazole biosynthesis; alpha-ribazole from 5,6-dimethylbenzimidazole: step 1/2.</text>
</comment>
<accession>A0A1R4H4E9</accession>
<evidence type="ECO:0000256" key="5">
    <source>
        <dbReference type="ARBA" id="ARBA00022573"/>
    </source>
</evidence>
<dbReference type="SUPFAM" id="SSF52733">
    <property type="entry name" value="Nicotinate mononucleotide:5,6-dimethylbenzimidazole phosphoribosyltransferase (CobT)"/>
    <property type="match status" value="1"/>
</dbReference>
<dbReference type="InterPro" id="IPR023195">
    <property type="entry name" value="Nict_dMeBzImd_PRibTrfase_N"/>
</dbReference>
<comment type="function">
    <text evidence="10">Catalyzes the synthesis of alpha-ribazole-5'-phosphate from nicotinate mononucleotide (NAMN) and 5,6-dimethylbenzimidazole (DMB).</text>
</comment>
<evidence type="ECO:0000256" key="2">
    <source>
        <dbReference type="ARBA" id="ARBA00007110"/>
    </source>
</evidence>
<dbReference type="Proteomes" id="UP000195442">
    <property type="component" value="Unassembled WGS sequence"/>
</dbReference>
<dbReference type="OrthoDB" id="9781491at2"/>
<name>A0A1R4H4E9_9GAMM</name>
<dbReference type="InterPro" id="IPR017846">
    <property type="entry name" value="Nict_dMeBzImd_PRibTrfase_bact"/>
</dbReference>
<evidence type="ECO:0000256" key="8">
    <source>
        <dbReference type="ARBA" id="ARBA00030686"/>
    </source>
</evidence>
<evidence type="ECO:0000256" key="9">
    <source>
        <dbReference type="ARBA" id="ARBA00047340"/>
    </source>
</evidence>
<dbReference type="AlphaFoldDB" id="A0A1R4H4E9"/>
<sequence>MPVTFTIPPLSTALSLALQAKIDQKTKPLGALGQLEALALQIGRCHNTLTPHLHKPCILVFAGDHGIVESGVSAYPQVVTAQMVGNFLAGGAAINVFAKQHGLDLWIIDAGVNADLAPHEQLISAKIAKGTQNFLGQPAMTMAQCLSAINFGADLVLQRYNAGCNCIGFGEMGIGNTSSAAMLMHCLTNIALSQCVGRGTGLDDVQLQHKLAVLEQALEPYGTITEPLAVLSTFGGFEIAMMVGAYLKAAELNMLCMVDGFIASAALLVASKLYPHVIDHCVFSHVSNEQGHQALLGYLNGKALLNLDLRLGEGSGIALAYPLLQSAVAFLNDMATFEEAQVAGKNTG</sequence>
<dbReference type="GO" id="GO:0009236">
    <property type="term" value="P:cobalamin biosynthetic process"/>
    <property type="evidence" value="ECO:0007669"/>
    <property type="project" value="UniProtKB-UniRule"/>
</dbReference>
<dbReference type="NCBIfam" id="NF000996">
    <property type="entry name" value="PRK00105.1"/>
    <property type="match status" value="1"/>
</dbReference>
<dbReference type="GO" id="GO:0008939">
    <property type="term" value="F:nicotinate-nucleotide-dimethylbenzimidazole phosphoribosyltransferase activity"/>
    <property type="evidence" value="ECO:0007669"/>
    <property type="project" value="UniProtKB-UniRule"/>
</dbReference>
<evidence type="ECO:0000256" key="6">
    <source>
        <dbReference type="ARBA" id="ARBA00022676"/>
    </source>
</evidence>
<keyword evidence="6 10" id="KW-0328">Glycosyltransferase</keyword>
<keyword evidence="12" id="KW-1185">Reference proteome</keyword>
<evidence type="ECO:0000256" key="4">
    <source>
        <dbReference type="ARBA" id="ARBA00015486"/>
    </source>
</evidence>
<organism evidence="11 12">
    <name type="scientific">Crenothrix polyspora</name>
    <dbReference type="NCBI Taxonomy" id="360316"/>
    <lineage>
        <taxon>Bacteria</taxon>
        <taxon>Pseudomonadati</taxon>
        <taxon>Pseudomonadota</taxon>
        <taxon>Gammaproteobacteria</taxon>
        <taxon>Methylococcales</taxon>
        <taxon>Crenotrichaceae</taxon>
        <taxon>Crenothrix</taxon>
    </lineage>
</organism>
<evidence type="ECO:0000313" key="11">
    <source>
        <dbReference type="EMBL" id="SJM90901.1"/>
    </source>
</evidence>
<keyword evidence="5 10" id="KW-0169">Cobalamin biosynthesis</keyword>
<comment type="similarity">
    <text evidence="2 10">Belongs to the CobT family.</text>
</comment>
<dbReference type="EC" id="2.4.2.21" evidence="3 10"/>
<evidence type="ECO:0000256" key="3">
    <source>
        <dbReference type="ARBA" id="ARBA00011991"/>
    </source>
</evidence>
<dbReference type="InterPro" id="IPR036087">
    <property type="entry name" value="Nict_dMeBzImd_PRibTrfase_sf"/>
</dbReference>
<reference evidence="12" key="1">
    <citation type="submission" date="2017-02" db="EMBL/GenBank/DDBJ databases">
        <authorList>
            <person name="Daims H."/>
        </authorList>
    </citation>
    <scope>NUCLEOTIDE SEQUENCE [LARGE SCALE GENOMIC DNA]</scope>
</reference>
<evidence type="ECO:0000256" key="10">
    <source>
        <dbReference type="HAMAP-Rule" id="MF_00230"/>
    </source>
</evidence>
<keyword evidence="7 10" id="KW-0808">Transferase</keyword>
<dbReference type="RefSeq" id="WP_087146302.1">
    <property type="nucleotide sequence ID" value="NZ_FUKJ01000102.1"/>
</dbReference>
<dbReference type="HAMAP" id="MF_00230">
    <property type="entry name" value="CobT"/>
    <property type="match status" value="1"/>
</dbReference>
<evidence type="ECO:0000256" key="7">
    <source>
        <dbReference type="ARBA" id="ARBA00022679"/>
    </source>
</evidence>
<dbReference type="NCBIfam" id="TIGR03160">
    <property type="entry name" value="cobT_DBIPRT"/>
    <property type="match status" value="1"/>
</dbReference>
<evidence type="ECO:0000256" key="1">
    <source>
        <dbReference type="ARBA" id="ARBA00005049"/>
    </source>
</evidence>
<dbReference type="FunFam" id="3.40.50.10210:FF:000001">
    <property type="entry name" value="Nicotinate-nucleotide--dimethylbenzimidazole phosphoribosyltransferase"/>
    <property type="match status" value="1"/>
</dbReference>
<comment type="catalytic activity">
    <reaction evidence="9 10">
        <text>5,6-dimethylbenzimidazole + nicotinate beta-D-ribonucleotide = alpha-ribazole 5'-phosphate + nicotinate + H(+)</text>
        <dbReference type="Rhea" id="RHEA:11196"/>
        <dbReference type="ChEBI" id="CHEBI:15378"/>
        <dbReference type="ChEBI" id="CHEBI:15890"/>
        <dbReference type="ChEBI" id="CHEBI:32544"/>
        <dbReference type="ChEBI" id="CHEBI:57502"/>
        <dbReference type="ChEBI" id="CHEBI:57918"/>
        <dbReference type="EC" id="2.4.2.21"/>
    </reaction>
</comment>
<evidence type="ECO:0000313" key="12">
    <source>
        <dbReference type="Proteomes" id="UP000195442"/>
    </source>
</evidence>
<dbReference type="Gene3D" id="3.40.50.10210">
    <property type="match status" value="1"/>
</dbReference>
<dbReference type="Pfam" id="PF02277">
    <property type="entry name" value="DBI_PRT"/>
    <property type="match status" value="1"/>
</dbReference>
<dbReference type="PANTHER" id="PTHR43463:SF1">
    <property type="entry name" value="NICOTINATE-NUCLEOTIDE--DIMETHYLBENZIMIDAZOLE PHOSPHORIBOSYLTRANSFERASE"/>
    <property type="match status" value="1"/>
</dbReference>